<evidence type="ECO:0000256" key="7">
    <source>
        <dbReference type="RuleBase" id="RU363032"/>
    </source>
</evidence>
<dbReference type="InterPro" id="IPR035906">
    <property type="entry name" value="MetI-like_sf"/>
</dbReference>
<evidence type="ECO:0000259" key="8">
    <source>
        <dbReference type="PROSITE" id="PS50928"/>
    </source>
</evidence>
<keyword evidence="10" id="KW-1185">Reference proteome</keyword>
<evidence type="ECO:0000256" key="2">
    <source>
        <dbReference type="ARBA" id="ARBA00022448"/>
    </source>
</evidence>
<dbReference type="InterPro" id="IPR025966">
    <property type="entry name" value="OppC_N"/>
</dbReference>
<dbReference type="Pfam" id="PF00528">
    <property type="entry name" value="BPD_transp_1"/>
    <property type="match status" value="1"/>
</dbReference>
<dbReference type="SUPFAM" id="SSF161098">
    <property type="entry name" value="MetI-like"/>
    <property type="match status" value="1"/>
</dbReference>
<accession>A0ABP7FK69</accession>
<keyword evidence="3" id="KW-1003">Cell membrane</keyword>
<gene>
    <name evidence="9" type="ORF">GCM10022239_12010</name>
</gene>
<feature type="transmembrane region" description="Helical" evidence="7">
    <location>
        <begin position="146"/>
        <end position="172"/>
    </location>
</feature>
<keyword evidence="5 7" id="KW-1133">Transmembrane helix</keyword>
<reference evidence="10" key="1">
    <citation type="journal article" date="2019" name="Int. J. Syst. Evol. Microbiol.">
        <title>The Global Catalogue of Microorganisms (GCM) 10K type strain sequencing project: providing services to taxonomists for standard genome sequencing and annotation.</title>
        <authorList>
            <consortium name="The Broad Institute Genomics Platform"/>
            <consortium name="The Broad Institute Genome Sequencing Center for Infectious Disease"/>
            <person name="Wu L."/>
            <person name="Ma J."/>
        </authorList>
    </citation>
    <scope>NUCLEOTIDE SEQUENCE [LARGE SCALE GENOMIC DNA]</scope>
    <source>
        <strain evidence="10">JCM 16949</strain>
    </source>
</reference>
<dbReference type="Pfam" id="PF12911">
    <property type="entry name" value="OppC_N"/>
    <property type="match status" value="1"/>
</dbReference>
<dbReference type="EMBL" id="BAABAE010000003">
    <property type="protein sequence ID" value="GAA3737965.1"/>
    <property type="molecule type" value="Genomic_DNA"/>
</dbReference>
<feature type="transmembrane region" description="Helical" evidence="7">
    <location>
        <begin position="263"/>
        <end position="286"/>
    </location>
</feature>
<dbReference type="RefSeq" id="WP_344754753.1">
    <property type="nucleotide sequence ID" value="NZ_BAABAE010000003.1"/>
</dbReference>
<comment type="caution">
    <text evidence="9">The sequence shown here is derived from an EMBL/GenBank/DDBJ whole genome shotgun (WGS) entry which is preliminary data.</text>
</comment>
<dbReference type="InterPro" id="IPR000515">
    <property type="entry name" value="MetI-like"/>
</dbReference>
<name>A0ABP7FK69_9MICO</name>
<dbReference type="PANTHER" id="PTHR43386">
    <property type="entry name" value="OLIGOPEPTIDE TRANSPORT SYSTEM PERMEASE PROTEIN APPC"/>
    <property type="match status" value="1"/>
</dbReference>
<evidence type="ECO:0000313" key="9">
    <source>
        <dbReference type="EMBL" id="GAA3737965.1"/>
    </source>
</evidence>
<evidence type="ECO:0000256" key="4">
    <source>
        <dbReference type="ARBA" id="ARBA00022692"/>
    </source>
</evidence>
<feature type="transmembrane region" description="Helical" evidence="7">
    <location>
        <begin position="33"/>
        <end position="55"/>
    </location>
</feature>
<sequence>MTSASGVPPLAAFVPLGERPFTRIRRVLARDPMAMVGVAIVVLVLVLALFGQWIAPYPEQGLGSPRPSLRGLAPGAEYLFGTDQLGRDVLSRIIMGARPALLISVFVVLLAMVIGIPLGAIAGYRGGWVDQVLMRVTEVFQSFPPLLLAMVTVAILGPSLVNAGIALAVSWWPWYARLVRAEAQSLRGRPFVEAARAIGVPTWRIIPRHILRNSLTPILVQATVDIGSVVLAAGALAFIGLGAQPPEPDWGLMVAEGRGLIFTQWWISTFPGLALFVTVLGFNLIGDSLRDIFDPRSVKR</sequence>
<protein>
    <submittedName>
        <fullName evidence="9">ABC transporter permease</fullName>
    </submittedName>
</protein>
<evidence type="ECO:0000256" key="3">
    <source>
        <dbReference type="ARBA" id="ARBA00022475"/>
    </source>
</evidence>
<dbReference type="PANTHER" id="PTHR43386:SF1">
    <property type="entry name" value="D,D-DIPEPTIDE TRANSPORT SYSTEM PERMEASE PROTEIN DDPC-RELATED"/>
    <property type="match status" value="1"/>
</dbReference>
<organism evidence="9 10">
    <name type="scientific">Leifsonella bigeumensis</name>
    <dbReference type="NCBI Taxonomy" id="433643"/>
    <lineage>
        <taxon>Bacteria</taxon>
        <taxon>Bacillati</taxon>
        <taxon>Actinomycetota</taxon>
        <taxon>Actinomycetes</taxon>
        <taxon>Micrococcales</taxon>
        <taxon>Microbacteriaceae</taxon>
        <taxon>Leifsonella</taxon>
    </lineage>
</organism>
<comment type="similarity">
    <text evidence="7">Belongs to the binding-protein-dependent transport system permease family.</text>
</comment>
<dbReference type="Proteomes" id="UP001501004">
    <property type="component" value="Unassembled WGS sequence"/>
</dbReference>
<feature type="transmembrane region" description="Helical" evidence="7">
    <location>
        <begin position="100"/>
        <end position="126"/>
    </location>
</feature>
<keyword evidence="2 7" id="KW-0813">Transport</keyword>
<evidence type="ECO:0000256" key="6">
    <source>
        <dbReference type="ARBA" id="ARBA00023136"/>
    </source>
</evidence>
<dbReference type="InterPro" id="IPR050366">
    <property type="entry name" value="BP-dependent_transpt_permease"/>
</dbReference>
<proteinExistence type="inferred from homology"/>
<dbReference type="PROSITE" id="PS50928">
    <property type="entry name" value="ABC_TM1"/>
    <property type="match status" value="1"/>
</dbReference>
<keyword evidence="4 7" id="KW-0812">Transmembrane</keyword>
<dbReference type="CDD" id="cd06261">
    <property type="entry name" value="TM_PBP2"/>
    <property type="match status" value="1"/>
</dbReference>
<evidence type="ECO:0000256" key="1">
    <source>
        <dbReference type="ARBA" id="ARBA00004651"/>
    </source>
</evidence>
<feature type="domain" description="ABC transmembrane type-1" evidence="8">
    <location>
        <begin position="97"/>
        <end position="286"/>
    </location>
</feature>
<dbReference type="Gene3D" id="1.10.3720.10">
    <property type="entry name" value="MetI-like"/>
    <property type="match status" value="1"/>
</dbReference>
<feature type="transmembrane region" description="Helical" evidence="7">
    <location>
        <begin position="218"/>
        <end position="243"/>
    </location>
</feature>
<evidence type="ECO:0000256" key="5">
    <source>
        <dbReference type="ARBA" id="ARBA00022989"/>
    </source>
</evidence>
<comment type="subcellular location">
    <subcellularLocation>
        <location evidence="1 7">Cell membrane</location>
        <topology evidence="1 7">Multi-pass membrane protein</topology>
    </subcellularLocation>
</comment>
<evidence type="ECO:0000313" key="10">
    <source>
        <dbReference type="Proteomes" id="UP001501004"/>
    </source>
</evidence>
<keyword evidence="6 7" id="KW-0472">Membrane</keyword>